<dbReference type="PROSITE" id="PS51257">
    <property type="entry name" value="PROKAR_LIPOPROTEIN"/>
    <property type="match status" value="1"/>
</dbReference>
<gene>
    <name evidence="5" type="ORF">IAC55_08450</name>
</gene>
<dbReference type="SMART" id="SM00062">
    <property type="entry name" value="PBPb"/>
    <property type="match status" value="1"/>
</dbReference>
<protein>
    <submittedName>
        <fullName evidence="5">Amino acid ABC transporter substrate-binding protein</fullName>
    </submittedName>
</protein>
<dbReference type="AlphaFoldDB" id="A0A9D9DXP5"/>
<feature type="domain" description="Solute-binding protein family 3/N-terminal" evidence="3">
    <location>
        <begin position="38"/>
        <end position="262"/>
    </location>
</feature>
<dbReference type="EMBL" id="JADIMX010000165">
    <property type="protein sequence ID" value="MBO8435333.1"/>
    <property type="molecule type" value="Genomic_DNA"/>
</dbReference>
<dbReference type="CDD" id="cd00996">
    <property type="entry name" value="PBP2_AatB_like"/>
    <property type="match status" value="1"/>
</dbReference>
<dbReference type="PANTHER" id="PTHR35936">
    <property type="entry name" value="MEMBRANE-BOUND LYTIC MUREIN TRANSGLYCOSYLASE F"/>
    <property type="match status" value="1"/>
</dbReference>
<dbReference type="GO" id="GO:0016020">
    <property type="term" value="C:membrane"/>
    <property type="evidence" value="ECO:0007669"/>
    <property type="project" value="InterPro"/>
</dbReference>
<evidence type="ECO:0000256" key="1">
    <source>
        <dbReference type="ARBA" id="ARBA00022729"/>
    </source>
</evidence>
<dbReference type="SMART" id="SM00079">
    <property type="entry name" value="PBPe"/>
    <property type="match status" value="1"/>
</dbReference>
<dbReference type="SUPFAM" id="SSF53850">
    <property type="entry name" value="Periplasmic binding protein-like II"/>
    <property type="match status" value="1"/>
</dbReference>
<dbReference type="GO" id="GO:0015276">
    <property type="term" value="F:ligand-gated monoatomic ion channel activity"/>
    <property type="evidence" value="ECO:0007669"/>
    <property type="project" value="InterPro"/>
</dbReference>
<comment type="caution">
    <text evidence="5">The sequence shown here is derived from an EMBL/GenBank/DDBJ whole genome shotgun (WGS) entry which is preliminary data.</text>
</comment>
<dbReference type="Gene3D" id="3.40.190.10">
    <property type="entry name" value="Periplasmic binding protein-like II"/>
    <property type="match status" value="2"/>
</dbReference>
<evidence type="ECO:0000313" key="6">
    <source>
        <dbReference type="Proteomes" id="UP000823611"/>
    </source>
</evidence>
<evidence type="ECO:0000256" key="2">
    <source>
        <dbReference type="SAM" id="SignalP"/>
    </source>
</evidence>
<reference evidence="5" key="2">
    <citation type="journal article" date="2021" name="PeerJ">
        <title>Extensive microbial diversity within the chicken gut microbiome revealed by metagenomics and culture.</title>
        <authorList>
            <person name="Gilroy R."/>
            <person name="Ravi A."/>
            <person name="Getino M."/>
            <person name="Pursley I."/>
            <person name="Horton D.L."/>
            <person name="Alikhan N.F."/>
            <person name="Baker D."/>
            <person name="Gharbi K."/>
            <person name="Hall N."/>
            <person name="Watson M."/>
            <person name="Adriaenssens E.M."/>
            <person name="Foster-Nyarko E."/>
            <person name="Jarju S."/>
            <person name="Secka A."/>
            <person name="Antonio M."/>
            <person name="Oren A."/>
            <person name="Chaudhuri R.R."/>
            <person name="La Ragione R."/>
            <person name="Hildebrand F."/>
            <person name="Pallen M.J."/>
        </authorList>
    </citation>
    <scope>NUCLEOTIDE SEQUENCE</scope>
    <source>
        <strain evidence="5">F6-4510</strain>
    </source>
</reference>
<evidence type="ECO:0000259" key="3">
    <source>
        <dbReference type="SMART" id="SM00062"/>
    </source>
</evidence>
<dbReference type="Pfam" id="PF00497">
    <property type="entry name" value="SBP_bac_3"/>
    <property type="match status" value="1"/>
</dbReference>
<feature type="signal peptide" evidence="2">
    <location>
        <begin position="1"/>
        <end position="20"/>
    </location>
</feature>
<dbReference type="InterPro" id="IPR001320">
    <property type="entry name" value="Iontro_rcpt_C"/>
</dbReference>
<evidence type="ECO:0000259" key="4">
    <source>
        <dbReference type="SMART" id="SM00079"/>
    </source>
</evidence>
<sequence>MKRKVITVTLTALMALVAMTGCGSSNDNTSDNGGEYEKVVVGLDDTFAPMGFRDENGELTGVDVELAKAVSEELDIPFEFQPIDWSMKETELNNGTVDLLWNGYSITDERKEAVAFTDPYLKNKQIIVTMADSDINSIADLSGKTVAVQDMSSALDAVESKEEVRSTFKDLVTFETNDQCLRDLEAGRSDAVVADEVLVKYYISQKGAEKYKILDEDFGEEEYAVGARKNDTELVEKINGAMDTLKENGTTKSIGEKWFGDDIIK</sequence>
<feature type="domain" description="Ionotropic glutamate receptor C-terminal" evidence="4">
    <location>
        <begin position="38"/>
        <end position="261"/>
    </location>
</feature>
<name>A0A9D9DXP5_9FIRM</name>
<dbReference type="PANTHER" id="PTHR35936:SF34">
    <property type="entry name" value="ABC TRANSPORTER EXTRACELLULAR-BINDING PROTEIN YCKB-RELATED"/>
    <property type="match status" value="1"/>
</dbReference>
<evidence type="ECO:0000313" key="5">
    <source>
        <dbReference type="EMBL" id="MBO8435333.1"/>
    </source>
</evidence>
<dbReference type="Proteomes" id="UP000823611">
    <property type="component" value="Unassembled WGS sequence"/>
</dbReference>
<feature type="chain" id="PRO_5038388993" evidence="2">
    <location>
        <begin position="21"/>
        <end position="265"/>
    </location>
</feature>
<organism evidence="5 6">
    <name type="scientific">Candidatus Fimicola merdigallinarum</name>
    <dbReference type="NCBI Taxonomy" id="2840819"/>
    <lineage>
        <taxon>Bacteria</taxon>
        <taxon>Bacillati</taxon>
        <taxon>Bacillota</taxon>
        <taxon>Clostridia</taxon>
        <taxon>Lachnospirales</taxon>
        <taxon>Lachnospiraceae</taxon>
        <taxon>Lachnospiraceae incertae sedis</taxon>
        <taxon>Candidatus Fimicola</taxon>
    </lineage>
</organism>
<reference evidence="5" key="1">
    <citation type="submission" date="2020-10" db="EMBL/GenBank/DDBJ databases">
        <authorList>
            <person name="Gilroy R."/>
        </authorList>
    </citation>
    <scope>NUCLEOTIDE SEQUENCE</scope>
    <source>
        <strain evidence="5">F6-4510</strain>
    </source>
</reference>
<keyword evidence="1 2" id="KW-0732">Signal</keyword>
<accession>A0A9D9DXP5</accession>
<dbReference type="InterPro" id="IPR001638">
    <property type="entry name" value="Solute-binding_3/MltF_N"/>
</dbReference>
<proteinExistence type="predicted"/>